<dbReference type="AlphaFoldDB" id="A0A078A490"/>
<organism evidence="2 3">
    <name type="scientific">Stylonychia lemnae</name>
    <name type="common">Ciliate</name>
    <dbReference type="NCBI Taxonomy" id="5949"/>
    <lineage>
        <taxon>Eukaryota</taxon>
        <taxon>Sar</taxon>
        <taxon>Alveolata</taxon>
        <taxon>Ciliophora</taxon>
        <taxon>Intramacronucleata</taxon>
        <taxon>Spirotrichea</taxon>
        <taxon>Stichotrichia</taxon>
        <taxon>Sporadotrichida</taxon>
        <taxon>Oxytrichidae</taxon>
        <taxon>Stylonychinae</taxon>
        <taxon>Stylonychia</taxon>
    </lineage>
</organism>
<protein>
    <submittedName>
        <fullName evidence="2">Uncharacterized protein</fullName>
    </submittedName>
</protein>
<accession>A0A078A490</accession>
<keyword evidence="3" id="KW-1185">Reference proteome</keyword>
<evidence type="ECO:0000313" key="3">
    <source>
        <dbReference type="Proteomes" id="UP000039865"/>
    </source>
</evidence>
<evidence type="ECO:0000313" key="2">
    <source>
        <dbReference type="EMBL" id="CDW76709.1"/>
    </source>
</evidence>
<evidence type="ECO:0000256" key="1">
    <source>
        <dbReference type="SAM" id="MobiDB-lite"/>
    </source>
</evidence>
<dbReference type="Proteomes" id="UP000039865">
    <property type="component" value="Unassembled WGS sequence"/>
</dbReference>
<feature type="compositionally biased region" description="Low complexity" evidence="1">
    <location>
        <begin position="186"/>
        <end position="195"/>
    </location>
</feature>
<name>A0A078A490_STYLE</name>
<sequence>MMWVQLKLVKIVIVSLLIFILINITIQVTTYNVVSCASNKTDAFCAANAQAPKSCCANITTTVINSQTLAKTYSYQYYCLPYEFVFYQITPFVISNTTSYTYDCGLSNLTASTVCSLATTQCGTNNCCMQRSGSLAGIVTQFRGLCQAVANEGTIIHNPTTPAQTNLIISSVCMSNSGNSGGSGGTTTTNTSTGSSSGGTSGIPVGGYGTYGEYLQSTQALILFLISFLLTYIMLE</sequence>
<gene>
    <name evidence="2" type="primary">Contig14782.g15749</name>
    <name evidence="2" type="ORF">STYLEM_5670</name>
</gene>
<dbReference type="EMBL" id="CCKQ01005467">
    <property type="protein sequence ID" value="CDW76709.1"/>
    <property type="molecule type" value="Genomic_DNA"/>
</dbReference>
<feature type="region of interest" description="Disordered" evidence="1">
    <location>
        <begin position="180"/>
        <end position="199"/>
    </location>
</feature>
<proteinExistence type="predicted"/>
<dbReference type="InParanoid" id="A0A078A490"/>
<reference evidence="2 3" key="1">
    <citation type="submission" date="2014-06" db="EMBL/GenBank/DDBJ databases">
        <authorList>
            <person name="Swart Estienne"/>
        </authorList>
    </citation>
    <scope>NUCLEOTIDE SEQUENCE [LARGE SCALE GENOMIC DNA]</scope>
    <source>
        <strain evidence="2 3">130c</strain>
    </source>
</reference>